<accession>A0ACC0E3K4</accession>
<proteinExistence type="predicted"/>
<evidence type="ECO:0000313" key="2">
    <source>
        <dbReference type="Proteomes" id="UP001060170"/>
    </source>
</evidence>
<keyword evidence="2" id="KW-1185">Reference proteome</keyword>
<organism evidence="1 2">
    <name type="scientific">Puccinia striiformis f. sp. tritici</name>
    <dbReference type="NCBI Taxonomy" id="168172"/>
    <lineage>
        <taxon>Eukaryota</taxon>
        <taxon>Fungi</taxon>
        <taxon>Dikarya</taxon>
        <taxon>Basidiomycota</taxon>
        <taxon>Pucciniomycotina</taxon>
        <taxon>Pucciniomycetes</taxon>
        <taxon>Pucciniales</taxon>
        <taxon>Pucciniaceae</taxon>
        <taxon>Puccinia</taxon>
    </lineage>
</organism>
<name>A0ACC0E3K4_9BASI</name>
<reference evidence="2" key="1">
    <citation type="journal article" date="2018" name="BMC Genomics">
        <title>Genomic insights into host adaptation between the wheat stripe rust pathogen (Puccinia striiformis f. sp. tritici) and the barley stripe rust pathogen (Puccinia striiformis f. sp. hordei).</title>
        <authorList>
            <person name="Xia C."/>
            <person name="Wang M."/>
            <person name="Yin C."/>
            <person name="Cornejo O.E."/>
            <person name="Hulbert S.H."/>
            <person name="Chen X."/>
        </authorList>
    </citation>
    <scope>NUCLEOTIDE SEQUENCE [LARGE SCALE GENOMIC DNA]</scope>
    <source>
        <strain evidence="2">93-210</strain>
    </source>
</reference>
<dbReference type="EMBL" id="CM045875">
    <property type="protein sequence ID" value="KAI7943854.1"/>
    <property type="molecule type" value="Genomic_DNA"/>
</dbReference>
<dbReference type="Proteomes" id="UP001060170">
    <property type="component" value="Chromosome 11"/>
</dbReference>
<protein>
    <submittedName>
        <fullName evidence="1">Uncharacterized protein</fullName>
    </submittedName>
</protein>
<reference evidence="2" key="2">
    <citation type="journal article" date="2018" name="Mol. Plant Microbe Interact.">
        <title>Genome sequence resources for the wheat stripe rust pathogen (Puccinia striiformis f. sp. tritici) and the barley stripe rust pathogen (Puccinia striiformis f. sp. hordei).</title>
        <authorList>
            <person name="Xia C."/>
            <person name="Wang M."/>
            <person name="Yin C."/>
            <person name="Cornejo O.E."/>
            <person name="Hulbert S.H."/>
            <person name="Chen X."/>
        </authorList>
    </citation>
    <scope>NUCLEOTIDE SEQUENCE [LARGE SCALE GENOMIC DNA]</scope>
    <source>
        <strain evidence="2">93-210</strain>
    </source>
</reference>
<gene>
    <name evidence="1" type="ORF">MJO28_011382</name>
</gene>
<evidence type="ECO:0000313" key="1">
    <source>
        <dbReference type="EMBL" id="KAI7943854.1"/>
    </source>
</evidence>
<reference evidence="1 2" key="3">
    <citation type="journal article" date="2022" name="Microbiol. Spectr.">
        <title>Folding features and dynamics of 3D genome architecture in plant fungal pathogens.</title>
        <authorList>
            <person name="Xia C."/>
        </authorList>
    </citation>
    <scope>NUCLEOTIDE SEQUENCE [LARGE SCALE GENOMIC DNA]</scope>
    <source>
        <strain evidence="1 2">93-210</strain>
    </source>
</reference>
<comment type="caution">
    <text evidence="1">The sequence shown here is derived from an EMBL/GenBank/DDBJ whole genome shotgun (WGS) entry which is preliminary data.</text>
</comment>
<sequence length="905" mass="103594">MRIFWQSPLIFLPVAQNVISVQPGRALGGDLPARTWTLNDMVHPLGWIGVPLRAIYTHLIRDALRETGLMLLFTGLSLLNKATKLRHNDQFFRVSRLPSSSSVQATEIDFMGILDKPVVSDPLSGKLEQSRVYNGMKSLTPSGTSDKFSEPQLNLELALHPMGTFAKKRKVTSSGPGVVTDIMSGWILPEKSHGNKANIEPHLDLGLALNHPSASDKKRKHPAATPIMEAEVMNEWRSRARPDKGFPIHTSALRATAERSLVPPPPETVHEGIAKKQDRPSEEKGLLQDYQAFKGPSRIPNRSEQFPKSQEKSQAIENPRKRKNTENRALEKEENHERTNGKRVSEREERVKVLVTPAPKRNSRSKQADPKMRAMFHGSHTDKIWAWIFAGTAYVAEPSDLELKGEMNLKFTTELASKMDEINQQDRDSLSNVICSSEVHENVTQFIDLLLLTNLRWLRGFGTVSRERCIEELNLLHKWLLVTLTKERIQPSTHRAQRNWHVFPGVSLKQVVDSVIETLNSKKTNTLIYRMIRKETVASVYMGVFSESQLMMTKTVVTLLAAYYKKSNSAKWKALFRSEGTFLSRLAKLQSPHIKMETKKIAEDYDLLPWKAKPKQSRKGTKISLKASFRAVISKKWDEWVVPFNFDKWSAVVGDDVWATISLIQRGRHKIIVRDSDSLNPLLNRFNPRGSNLSPAISKMYDDDKIDYERVKYLVTSVWVLNSRLIEACGYTTEEPEYLEEQIHLQDEMFKILNHPRDQAELSGSSKSKDDPSSTEKVLSDLIFSALKCKITSKTYRSTFKTIQITLSKQDTTMAEAAVRMIAYHYQKKNIVKWFNLFKDEDGFINCFQRIAFRIRTMKSHKAFLSTAFISIREIQLLPWKDAMYTTAKQRLLHAHVFRRKQYLD</sequence>